<reference evidence="2" key="1">
    <citation type="journal article" date="2019" name="Sci. Rep.">
        <title>Draft genome of Tanacetum cinerariifolium, the natural source of mosquito coil.</title>
        <authorList>
            <person name="Yamashiro T."/>
            <person name="Shiraishi A."/>
            <person name="Satake H."/>
            <person name="Nakayama K."/>
        </authorList>
    </citation>
    <scope>NUCLEOTIDE SEQUENCE</scope>
</reference>
<gene>
    <name evidence="2" type="ORF">Tci_021699</name>
</gene>
<comment type="caution">
    <text evidence="2">The sequence shown here is derived from an EMBL/GenBank/DDBJ whole genome shotgun (WGS) entry which is preliminary data.</text>
</comment>
<proteinExistence type="predicted"/>
<organism evidence="2">
    <name type="scientific">Tanacetum cinerariifolium</name>
    <name type="common">Dalmatian daisy</name>
    <name type="synonym">Chrysanthemum cinerariifolium</name>
    <dbReference type="NCBI Taxonomy" id="118510"/>
    <lineage>
        <taxon>Eukaryota</taxon>
        <taxon>Viridiplantae</taxon>
        <taxon>Streptophyta</taxon>
        <taxon>Embryophyta</taxon>
        <taxon>Tracheophyta</taxon>
        <taxon>Spermatophyta</taxon>
        <taxon>Magnoliopsida</taxon>
        <taxon>eudicotyledons</taxon>
        <taxon>Gunneridae</taxon>
        <taxon>Pentapetalae</taxon>
        <taxon>asterids</taxon>
        <taxon>campanulids</taxon>
        <taxon>Asterales</taxon>
        <taxon>Asteraceae</taxon>
        <taxon>Asteroideae</taxon>
        <taxon>Anthemideae</taxon>
        <taxon>Anthemidinae</taxon>
        <taxon>Tanacetum</taxon>
    </lineage>
</organism>
<dbReference type="GO" id="GO:0008233">
    <property type="term" value="F:peptidase activity"/>
    <property type="evidence" value="ECO:0007669"/>
    <property type="project" value="UniProtKB-KW"/>
</dbReference>
<dbReference type="PANTHER" id="PTHR34835">
    <property type="entry name" value="OS07G0283600 PROTEIN-RELATED"/>
    <property type="match status" value="1"/>
</dbReference>
<dbReference type="GO" id="GO:0006508">
    <property type="term" value="P:proteolysis"/>
    <property type="evidence" value="ECO:0007669"/>
    <property type="project" value="UniProtKB-KW"/>
</dbReference>
<evidence type="ECO:0000256" key="1">
    <source>
        <dbReference type="SAM" id="MobiDB-lite"/>
    </source>
</evidence>
<dbReference type="AlphaFoldDB" id="A0A6L2KJR0"/>
<evidence type="ECO:0000313" key="2">
    <source>
        <dbReference type="EMBL" id="GEU49721.1"/>
    </source>
</evidence>
<keyword evidence="2" id="KW-0378">Hydrolase</keyword>
<accession>A0A6L2KJR0</accession>
<feature type="region of interest" description="Disordered" evidence="1">
    <location>
        <begin position="360"/>
        <end position="379"/>
    </location>
</feature>
<protein>
    <submittedName>
        <fullName evidence="2">Ulp1 protease family, C-terminal catalytic domain-containing protein</fullName>
    </submittedName>
</protein>
<keyword evidence="2" id="KW-0645">Protease</keyword>
<dbReference type="PANTHER" id="PTHR34835:SF90">
    <property type="entry name" value="AMINOTRANSFERASE-LIKE PLANT MOBILE DOMAIN-CONTAINING PROTEIN"/>
    <property type="match status" value="1"/>
</dbReference>
<dbReference type="EMBL" id="BKCJ010002605">
    <property type="protein sequence ID" value="GEU49721.1"/>
    <property type="molecule type" value="Genomic_DNA"/>
</dbReference>
<name>A0A6L2KJR0_TANCI</name>
<sequence>MKKKSKIYDENNKNSKIHTRTTPTALFNAMAVLNGDRKECLDEIGFRSMIGMGIHELMGKLGFYVIDNLDTKTKVLSLTDNSILVTSQSVHDILEIPMGGCSLESLAPRSPDGPFIKEWLSQFGDKNEVRPNDITDVIISINDASKLFKMNFLMLFANTMRLCEKSGVCNMNILKKITDDVCVEKIDWCSYIITCLKESKQKWVNPDKNRYTGPVTFMILLYLHSTRCDDIDVIRKTPAIKNWKSVRMQYREKLEIEKYGGFGMLPKHEPLNLQSELFNNFIFIKMIKEKCYNVHQDLRSVKETLNEGLSRFPDCKKLNKLVKKFEEDFKKKDLVRNNENDDIAATTNDKNDLLHFDSKMESDSAASDGDNQNSVDDDSKQDVVMDEIDEQNKEDVCKEAGSIRENKCVEIRLTFKRHAWRKKSVMDNENKDAEAVELSSSIKRCGHPMKHSYNLDVKDVNEPIAEKINNEDQDSKETPFEFADRKDELM</sequence>
<feature type="region of interest" description="Disordered" evidence="1">
    <location>
        <begin position="464"/>
        <end position="490"/>
    </location>
</feature>